<dbReference type="AlphaFoldDB" id="A0AA35YL93"/>
<dbReference type="InterPro" id="IPR000719">
    <property type="entry name" value="Prot_kinase_dom"/>
</dbReference>
<feature type="transmembrane region" description="Helical" evidence="14">
    <location>
        <begin position="235"/>
        <end position="256"/>
    </location>
</feature>
<protein>
    <recommendedName>
        <fullName evidence="15">Protein kinase domain-containing protein</fullName>
    </recommendedName>
</protein>
<dbReference type="SUPFAM" id="SSF56112">
    <property type="entry name" value="Protein kinase-like (PK-like)"/>
    <property type="match status" value="1"/>
</dbReference>
<comment type="subcellular location">
    <subcellularLocation>
        <location evidence="1">Membrane</location>
        <topology evidence="1">Single-pass membrane protein</topology>
    </subcellularLocation>
</comment>
<dbReference type="InterPro" id="IPR008271">
    <property type="entry name" value="Ser/Thr_kinase_AS"/>
</dbReference>
<dbReference type="PANTHER" id="PTHR46008:SF25">
    <property type="entry name" value="PROTEIN KINASE DOMAIN-CONTAINING PROTEIN"/>
    <property type="match status" value="1"/>
</dbReference>
<gene>
    <name evidence="16" type="ORF">LSALG_LOCUS16035</name>
</gene>
<dbReference type="PROSITE" id="PS00107">
    <property type="entry name" value="PROTEIN_KINASE_ATP"/>
    <property type="match status" value="1"/>
</dbReference>
<dbReference type="Gene3D" id="1.10.510.10">
    <property type="entry name" value="Transferase(Phosphotransferase) domain 1"/>
    <property type="match status" value="1"/>
</dbReference>
<evidence type="ECO:0000256" key="13">
    <source>
        <dbReference type="SAM" id="MobiDB-lite"/>
    </source>
</evidence>
<dbReference type="InterPro" id="IPR001245">
    <property type="entry name" value="Ser-Thr/Tyr_kinase_cat_dom"/>
</dbReference>
<dbReference type="GO" id="GO:0005886">
    <property type="term" value="C:plasma membrane"/>
    <property type="evidence" value="ECO:0007669"/>
    <property type="project" value="UniProtKB-ARBA"/>
</dbReference>
<dbReference type="GO" id="GO:0004674">
    <property type="term" value="F:protein serine/threonine kinase activity"/>
    <property type="evidence" value="ECO:0007669"/>
    <property type="project" value="UniProtKB-KW"/>
</dbReference>
<keyword evidence="7" id="KW-0418">Kinase</keyword>
<proteinExistence type="predicted"/>
<reference evidence="16" key="1">
    <citation type="submission" date="2023-04" db="EMBL/GenBank/DDBJ databases">
        <authorList>
            <person name="Vijverberg K."/>
            <person name="Xiong W."/>
            <person name="Schranz E."/>
        </authorList>
    </citation>
    <scope>NUCLEOTIDE SEQUENCE</scope>
</reference>
<organism evidence="16 17">
    <name type="scientific">Lactuca saligna</name>
    <name type="common">Willowleaf lettuce</name>
    <dbReference type="NCBI Taxonomy" id="75948"/>
    <lineage>
        <taxon>Eukaryota</taxon>
        <taxon>Viridiplantae</taxon>
        <taxon>Streptophyta</taxon>
        <taxon>Embryophyta</taxon>
        <taxon>Tracheophyta</taxon>
        <taxon>Spermatophyta</taxon>
        <taxon>Magnoliopsida</taxon>
        <taxon>eudicotyledons</taxon>
        <taxon>Gunneridae</taxon>
        <taxon>Pentapetalae</taxon>
        <taxon>asterids</taxon>
        <taxon>campanulids</taxon>
        <taxon>Asterales</taxon>
        <taxon>Asteraceae</taxon>
        <taxon>Cichorioideae</taxon>
        <taxon>Cichorieae</taxon>
        <taxon>Lactucinae</taxon>
        <taxon>Lactuca</taxon>
    </lineage>
</organism>
<keyword evidence="5" id="KW-0732">Signal</keyword>
<keyword evidence="4 14" id="KW-0812">Transmembrane</keyword>
<keyword evidence="8 12" id="KW-0067">ATP-binding</keyword>
<keyword evidence="17" id="KW-1185">Reference proteome</keyword>
<evidence type="ECO:0000313" key="17">
    <source>
        <dbReference type="Proteomes" id="UP001177003"/>
    </source>
</evidence>
<dbReference type="SMART" id="SM00220">
    <property type="entry name" value="S_TKc"/>
    <property type="match status" value="1"/>
</dbReference>
<evidence type="ECO:0000313" key="16">
    <source>
        <dbReference type="EMBL" id="CAI9276029.1"/>
    </source>
</evidence>
<keyword evidence="3" id="KW-0808">Transferase</keyword>
<dbReference type="PANTHER" id="PTHR46008">
    <property type="entry name" value="LEAF RUST 10 DISEASE-RESISTANCE LOCUS RECEPTOR-LIKE PROTEIN KINASE-LIKE 1.4"/>
    <property type="match status" value="1"/>
</dbReference>
<evidence type="ECO:0000256" key="4">
    <source>
        <dbReference type="ARBA" id="ARBA00022692"/>
    </source>
</evidence>
<dbReference type="InterPro" id="IPR017441">
    <property type="entry name" value="Protein_kinase_ATP_BS"/>
</dbReference>
<evidence type="ECO:0000259" key="15">
    <source>
        <dbReference type="PROSITE" id="PS50011"/>
    </source>
</evidence>
<evidence type="ECO:0000256" key="11">
    <source>
        <dbReference type="ARBA" id="ARBA00023180"/>
    </source>
</evidence>
<keyword evidence="9 14" id="KW-1133">Transmembrane helix</keyword>
<dbReference type="PROSITE" id="PS50011">
    <property type="entry name" value="PROTEIN_KINASE_DOM"/>
    <property type="match status" value="1"/>
</dbReference>
<evidence type="ECO:0000256" key="1">
    <source>
        <dbReference type="ARBA" id="ARBA00004167"/>
    </source>
</evidence>
<feature type="domain" description="Protein kinase" evidence="15">
    <location>
        <begin position="300"/>
        <end position="575"/>
    </location>
</feature>
<keyword evidence="11" id="KW-0325">Glycoprotein</keyword>
<accession>A0AA35YL93</accession>
<dbReference type="CDD" id="cd14066">
    <property type="entry name" value="STKc_IRAK"/>
    <property type="match status" value="1"/>
</dbReference>
<feature type="binding site" evidence="12">
    <location>
        <position position="328"/>
    </location>
    <ligand>
        <name>ATP</name>
        <dbReference type="ChEBI" id="CHEBI:30616"/>
    </ligand>
</feature>
<dbReference type="Gene3D" id="3.30.200.20">
    <property type="entry name" value="Phosphorylase Kinase, domain 1"/>
    <property type="match status" value="1"/>
</dbReference>
<keyword evidence="2" id="KW-0723">Serine/threonine-protein kinase</keyword>
<dbReference type="Proteomes" id="UP001177003">
    <property type="component" value="Chromosome 3"/>
</dbReference>
<sequence length="635" mass="71340">MALAAIGVHPLQSVVNTGYEVSKLQLVKIPHYEESLLYHLSMTLPLTCCREHIDLATRCIYNGVSRTQVICTLNGGRIQLGRNLYDIYGNSCKALMDNFTSPSPHLYNISLVTFITLYKCPKLPNDVAEMEAYFDQSNYNKKRCGDYNFYYNHSISDKAVPSDLPPACQVIQLPVNVGERSNGNETNIFSLLSSVVSIYFVTPCNKCQKEEGRCYTLNGHFQYCKNETTLRKLKYILVPVGSAFVIIIFFVIFIIWHRYKSHRFSYFSSKEKSPNVEDASLFYGVSVFSCTELEDATKNFNPSKELGNGGFGAVYYGKLQDGREVAVKRLYEHNYKRVQQFVNEVQILTGLRHPNLVVLYGCTSRQSHELLLVYEYITNGTVADHLHGEIANPSFLTWPLRMNIAIETARALVYLHASEIIHRDVKTSNILLDHNFSAKVADFGLSRLLPNDVTHVSTAPQGTPGYLDPQYHNRYQLTEKSDVYSFGVVLIELISSMRAVDLNRSEDEISLANLALNKIQRCALDQLIDPDLGSDSDAETMRMITSVAELAFQCLQYYSEMRPTMNEVLEALKVIQSQGGIDSDDSISDMEKAKPPPPSAASDKTVVLKDFLPSPVSITSEWHSASTASTTLTVK</sequence>
<dbReference type="FunFam" id="1.10.510.10:FF:000161">
    <property type="entry name" value="Wall-associated receptor kinase-like 20"/>
    <property type="match status" value="1"/>
</dbReference>
<feature type="region of interest" description="Disordered" evidence="13">
    <location>
        <begin position="580"/>
        <end position="605"/>
    </location>
</feature>
<evidence type="ECO:0000256" key="2">
    <source>
        <dbReference type="ARBA" id="ARBA00022527"/>
    </source>
</evidence>
<keyword evidence="6 12" id="KW-0547">Nucleotide-binding</keyword>
<evidence type="ECO:0000256" key="3">
    <source>
        <dbReference type="ARBA" id="ARBA00022679"/>
    </source>
</evidence>
<dbReference type="PROSITE" id="PS00108">
    <property type="entry name" value="PROTEIN_KINASE_ST"/>
    <property type="match status" value="1"/>
</dbReference>
<dbReference type="GO" id="GO:0005524">
    <property type="term" value="F:ATP binding"/>
    <property type="evidence" value="ECO:0007669"/>
    <property type="project" value="UniProtKB-UniRule"/>
</dbReference>
<evidence type="ECO:0000256" key="14">
    <source>
        <dbReference type="SAM" id="Phobius"/>
    </source>
</evidence>
<keyword evidence="10 14" id="KW-0472">Membrane</keyword>
<name>A0AA35YL93_LACSI</name>
<evidence type="ECO:0000256" key="10">
    <source>
        <dbReference type="ARBA" id="ARBA00023136"/>
    </source>
</evidence>
<dbReference type="Pfam" id="PF07714">
    <property type="entry name" value="PK_Tyr_Ser-Thr"/>
    <property type="match status" value="1"/>
</dbReference>
<evidence type="ECO:0000256" key="12">
    <source>
        <dbReference type="PROSITE-ProRule" id="PRU10141"/>
    </source>
</evidence>
<evidence type="ECO:0000256" key="6">
    <source>
        <dbReference type="ARBA" id="ARBA00022741"/>
    </source>
</evidence>
<evidence type="ECO:0000256" key="7">
    <source>
        <dbReference type="ARBA" id="ARBA00022777"/>
    </source>
</evidence>
<evidence type="ECO:0000256" key="5">
    <source>
        <dbReference type="ARBA" id="ARBA00022729"/>
    </source>
</evidence>
<dbReference type="EMBL" id="OX465079">
    <property type="protein sequence ID" value="CAI9276029.1"/>
    <property type="molecule type" value="Genomic_DNA"/>
</dbReference>
<evidence type="ECO:0000256" key="8">
    <source>
        <dbReference type="ARBA" id="ARBA00022840"/>
    </source>
</evidence>
<dbReference type="InterPro" id="IPR011009">
    <property type="entry name" value="Kinase-like_dom_sf"/>
</dbReference>
<evidence type="ECO:0000256" key="9">
    <source>
        <dbReference type="ARBA" id="ARBA00022989"/>
    </source>
</evidence>